<dbReference type="SUPFAM" id="SSF103473">
    <property type="entry name" value="MFS general substrate transporter"/>
    <property type="match status" value="1"/>
</dbReference>
<evidence type="ECO:0000259" key="7">
    <source>
        <dbReference type="PROSITE" id="PS50850"/>
    </source>
</evidence>
<keyword evidence="9" id="KW-1185">Reference proteome</keyword>
<evidence type="ECO:0000256" key="1">
    <source>
        <dbReference type="ARBA" id="ARBA00004141"/>
    </source>
</evidence>
<feature type="transmembrane region" description="Helical" evidence="6">
    <location>
        <begin position="526"/>
        <end position="545"/>
    </location>
</feature>
<evidence type="ECO:0000313" key="9">
    <source>
        <dbReference type="Proteomes" id="UP001303373"/>
    </source>
</evidence>
<feature type="transmembrane region" description="Helical" evidence="6">
    <location>
        <begin position="244"/>
        <end position="266"/>
    </location>
</feature>
<dbReference type="InterPro" id="IPR005829">
    <property type="entry name" value="Sugar_transporter_CS"/>
</dbReference>
<feature type="transmembrane region" description="Helical" evidence="6">
    <location>
        <begin position="149"/>
        <end position="170"/>
    </location>
</feature>
<feature type="transmembrane region" description="Helical" evidence="6">
    <location>
        <begin position="179"/>
        <end position="200"/>
    </location>
</feature>
<feature type="transmembrane region" description="Helical" evidence="6">
    <location>
        <begin position="212"/>
        <end position="232"/>
    </location>
</feature>
<organism evidence="8 9">
    <name type="scientific">Acrodontium crateriforme</name>
    <dbReference type="NCBI Taxonomy" id="150365"/>
    <lineage>
        <taxon>Eukaryota</taxon>
        <taxon>Fungi</taxon>
        <taxon>Dikarya</taxon>
        <taxon>Ascomycota</taxon>
        <taxon>Pezizomycotina</taxon>
        <taxon>Dothideomycetes</taxon>
        <taxon>Dothideomycetidae</taxon>
        <taxon>Mycosphaerellales</taxon>
        <taxon>Teratosphaeriaceae</taxon>
        <taxon>Acrodontium</taxon>
    </lineage>
</organism>
<dbReference type="InterPro" id="IPR036259">
    <property type="entry name" value="MFS_trans_sf"/>
</dbReference>
<dbReference type="PROSITE" id="PS50850">
    <property type="entry name" value="MFS"/>
    <property type="match status" value="1"/>
</dbReference>
<dbReference type="PANTHER" id="PTHR23501:SF43">
    <property type="entry name" value="MULTIDRUG TRANSPORTER, PUTATIVE (AFU_ORTHOLOGUE AFUA_6G03040)-RELATED"/>
    <property type="match status" value="1"/>
</dbReference>
<keyword evidence="4 6" id="KW-0472">Membrane</keyword>
<accession>A0AAQ3RAX9</accession>
<keyword evidence="3 6" id="KW-1133">Transmembrane helix</keyword>
<proteinExistence type="predicted"/>
<dbReference type="PRINTS" id="PR01036">
    <property type="entry name" value="TCRTETB"/>
</dbReference>
<dbReference type="EMBL" id="CP138593">
    <property type="protein sequence ID" value="WPH04784.1"/>
    <property type="molecule type" value="Genomic_DNA"/>
</dbReference>
<comment type="subcellular location">
    <subcellularLocation>
        <location evidence="1">Membrane</location>
        <topology evidence="1">Multi-pass membrane protein</topology>
    </subcellularLocation>
</comment>
<name>A0AAQ3RAX9_9PEZI</name>
<dbReference type="AlphaFoldDB" id="A0AAQ3RAX9"/>
<sequence length="575" mass="61218">MAEKAQKTTLPRRTGSEDNSPAASDTTSTSDSPLGAQAEGDGLVLQRRRPIASWRLVLIFVFVGVGLFLSLLDATVVATMLVTIAQEYEDFRTSSWVVLSYTLTEVGFAVPMARLSDSLGRKAVACTSSAIFLAASVGCAASKSLDQLIGFRAVQGVGGAGMYSIALITFPELSPPGKVVLVSSALGTIVAMAGVVGPVLGGVITTNIGWRWVFWINCPCAGVSAIALYFLWPRDYQLLVKVPIRYLDFSGAILVLVGTILPVFIINQAAIREYAWNSAATISILIISGLSWIGLAVLQRYLAKNPKYRLIRAQFPWRIMHSRVLMAAIIDTFLSGFVLLLVAINIPLRAQIVNLYGPVEAGVLLLPVMAGGAFGCALGGSATLKRNNTFPVLIFAGILIIIGSALLLNLPASFDVPAKQWGFEAILGVGVGLKISSTTFIAILNSNFEDHAISQSLVAQARVFGGSVGVASSIIVLISTIQSSLGRSLTPQQLGAFYRSPLVIFSFPPEQQHLARLAFIDAFNTDMYICIGVSAASVVAALFTFQRRPPSLKTKLMELEAELSRAAALTLSAEA</sequence>
<reference evidence="8 9" key="1">
    <citation type="submission" date="2023-11" db="EMBL/GenBank/DDBJ databases">
        <title>An acidophilic fungus is an integral part of prey digestion in a carnivorous sundew plant.</title>
        <authorList>
            <person name="Tsai I.J."/>
        </authorList>
    </citation>
    <scope>NUCLEOTIDE SEQUENCE [LARGE SCALE GENOMIC DNA]</scope>
    <source>
        <strain evidence="8">169a</strain>
    </source>
</reference>
<feature type="domain" description="Major facilitator superfamily (MFS) profile" evidence="7">
    <location>
        <begin position="59"/>
        <end position="552"/>
    </location>
</feature>
<protein>
    <recommendedName>
        <fullName evidence="7">Major facilitator superfamily (MFS) profile domain-containing protein</fullName>
    </recommendedName>
</protein>
<feature type="transmembrane region" description="Helical" evidence="6">
    <location>
        <begin position="278"/>
        <end position="303"/>
    </location>
</feature>
<evidence type="ECO:0000256" key="4">
    <source>
        <dbReference type="ARBA" id="ARBA00023136"/>
    </source>
</evidence>
<dbReference type="PROSITE" id="PS00216">
    <property type="entry name" value="SUGAR_TRANSPORT_1"/>
    <property type="match status" value="1"/>
</dbReference>
<evidence type="ECO:0000256" key="6">
    <source>
        <dbReference type="SAM" id="Phobius"/>
    </source>
</evidence>
<feature type="transmembrane region" description="Helical" evidence="6">
    <location>
        <begin position="421"/>
        <end position="443"/>
    </location>
</feature>
<dbReference type="Pfam" id="PF07690">
    <property type="entry name" value="MFS_1"/>
    <property type="match status" value="1"/>
</dbReference>
<dbReference type="InterPro" id="IPR011701">
    <property type="entry name" value="MFS"/>
</dbReference>
<evidence type="ECO:0000256" key="3">
    <source>
        <dbReference type="ARBA" id="ARBA00022989"/>
    </source>
</evidence>
<dbReference type="GO" id="GO:0005886">
    <property type="term" value="C:plasma membrane"/>
    <property type="evidence" value="ECO:0007669"/>
    <property type="project" value="TreeGrafter"/>
</dbReference>
<feature type="transmembrane region" description="Helical" evidence="6">
    <location>
        <begin position="390"/>
        <end position="409"/>
    </location>
</feature>
<feature type="transmembrane region" description="Helical" evidence="6">
    <location>
        <begin position="463"/>
        <end position="481"/>
    </location>
</feature>
<feature type="transmembrane region" description="Helical" evidence="6">
    <location>
        <begin position="324"/>
        <end position="344"/>
    </location>
</feature>
<feature type="region of interest" description="Disordered" evidence="5">
    <location>
        <begin position="1"/>
        <end position="35"/>
    </location>
</feature>
<feature type="transmembrane region" description="Helical" evidence="6">
    <location>
        <begin position="56"/>
        <end position="82"/>
    </location>
</feature>
<dbReference type="Proteomes" id="UP001303373">
    <property type="component" value="Chromosome 14"/>
</dbReference>
<feature type="compositionally biased region" description="Low complexity" evidence="5">
    <location>
        <begin position="20"/>
        <end position="33"/>
    </location>
</feature>
<evidence type="ECO:0000313" key="8">
    <source>
        <dbReference type="EMBL" id="WPH04784.1"/>
    </source>
</evidence>
<evidence type="ECO:0000256" key="2">
    <source>
        <dbReference type="ARBA" id="ARBA00022692"/>
    </source>
</evidence>
<gene>
    <name evidence="8" type="ORF">R9X50_00768000</name>
</gene>
<dbReference type="PANTHER" id="PTHR23501">
    <property type="entry name" value="MAJOR FACILITATOR SUPERFAMILY"/>
    <property type="match status" value="1"/>
</dbReference>
<dbReference type="InterPro" id="IPR020846">
    <property type="entry name" value="MFS_dom"/>
</dbReference>
<keyword evidence="2 6" id="KW-0812">Transmembrane</keyword>
<feature type="transmembrane region" description="Helical" evidence="6">
    <location>
        <begin position="364"/>
        <end position="383"/>
    </location>
</feature>
<evidence type="ECO:0000256" key="5">
    <source>
        <dbReference type="SAM" id="MobiDB-lite"/>
    </source>
</evidence>
<dbReference type="Gene3D" id="1.20.1720.10">
    <property type="entry name" value="Multidrug resistance protein D"/>
    <property type="match status" value="1"/>
</dbReference>
<dbReference type="GO" id="GO:0022857">
    <property type="term" value="F:transmembrane transporter activity"/>
    <property type="evidence" value="ECO:0007669"/>
    <property type="project" value="InterPro"/>
</dbReference>